<proteinExistence type="inferred from homology"/>
<dbReference type="InterPro" id="IPR027424">
    <property type="entry name" value="Glucose_Oxidase_domain_2"/>
</dbReference>
<dbReference type="Gene3D" id="3.30.560.10">
    <property type="entry name" value="Glucose Oxidase, domain 3"/>
    <property type="match status" value="1"/>
</dbReference>
<feature type="domain" description="Glucose-methanol-choline oxidoreductase N-terminal" evidence="9">
    <location>
        <begin position="302"/>
        <end position="316"/>
    </location>
</feature>
<dbReference type="EMBL" id="JBFCZG010000005">
    <property type="protein sequence ID" value="KAL3422346.1"/>
    <property type="molecule type" value="Genomic_DNA"/>
</dbReference>
<dbReference type="PANTHER" id="PTHR11552:SF201">
    <property type="entry name" value="GLUCOSE-METHANOL-CHOLINE OXIDOREDUCTASE N-TERMINAL DOMAIN-CONTAINING PROTEIN"/>
    <property type="match status" value="1"/>
</dbReference>
<dbReference type="Proteomes" id="UP001629113">
    <property type="component" value="Unassembled WGS sequence"/>
</dbReference>
<feature type="chain" id="PRO_5047327026" evidence="7">
    <location>
        <begin position="20"/>
        <end position="597"/>
    </location>
</feature>
<evidence type="ECO:0000259" key="8">
    <source>
        <dbReference type="PROSITE" id="PS00623"/>
    </source>
</evidence>
<comment type="similarity">
    <text evidence="2 6">Belongs to the GMC oxidoreductase family.</text>
</comment>
<dbReference type="PANTHER" id="PTHR11552">
    <property type="entry name" value="GLUCOSE-METHANOL-CHOLINE GMC OXIDOREDUCTASE"/>
    <property type="match status" value="1"/>
</dbReference>
<dbReference type="Gene3D" id="4.10.450.10">
    <property type="entry name" value="Glucose Oxidase, domain 2"/>
    <property type="match status" value="1"/>
</dbReference>
<dbReference type="InterPro" id="IPR036188">
    <property type="entry name" value="FAD/NAD-bd_sf"/>
</dbReference>
<dbReference type="PIRSF" id="PIRSF000137">
    <property type="entry name" value="Alcohol_oxidase"/>
    <property type="match status" value="1"/>
</dbReference>
<sequence length="597" mass="63733">MLQASLPTLALALAATAQAASWNASTSEHLTYDYVVIGAGTSGLVIANRLSELKNVTVAVIEAGDSVLNNPLSNGTDSYGLAFGSEIDWAYQTTNQTYAGGPKQIMRAGKAIGGTSTINGMAYTRAEDVQIDAWEAIGNEGWSWDSLFPYYLKSQTLETPTQSQQEIGITYNVEDNAYDGPLKTGWVETTDSGDLNVILNDTYASLNIPWTQDVNGGKMRGFNLYPKTVDVDANVRFDAGRAYYFPIANRTNLHLYPNTLAQRIVWATNSSVPTANGVEVLGVNSSTPYTISANKEVIVSAGALASPLILELSGIGNPSILSQYDIPVVVDLPTVGENLQDQTNTGLTTNAADNTTFSGPSNVAYPTAADVFGSSSASISAEILAALPSYAAEVAAASGNVTKAADLLKLFTVQHDLIFSEDHAVPIAEILIYATGSGFNVEYWALLPFARGNVHITSATAGAPAAINPNYYMLDWDIQEQVGVAKFIRQIFATAPFSQYVGEEIKPGFDVVSVNATQSEWFEWNKGVYRSNFHPVATAAMMPKEQGGVVGTDLKVYGTSNVRVVDASILPFQVCGHLVSTLYAVAEKAADIIKSEL</sequence>
<dbReference type="SUPFAM" id="SSF54373">
    <property type="entry name" value="FAD-linked reductases, C-terminal domain"/>
    <property type="match status" value="1"/>
</dbReference>
<dbReference type="InterPro" id="IPR007867">
    <property type="entry name" value="GMC_OxRtase_C"/>
</dbReference>
<dbReference type="SUPFAM" id="SSF51905">
    <property type="entry name" value="FAD/NAD(P)-binding domain"/>
    <property type="match status" value="1"/>
</dbReference>
<evidence type="ECO:0000256" key="3">
    <source>
        <dbReference type="ARBA" id="ARBA00022630"/>
    </source>
</evidence>
<organism evidence="10 11">
    <name type="scientific">Phlyctema vagabunda</name>
    <dbReference type="NCBI Taxonomy" id="108571"/>
    <lineage>
        <taxon>Eukaryota</taxon>
        <taxon>Fungi</taxon>
        <taxon>Dikarya</taxon>
        <taxon>Ascomycota</taxon>
        <taxon>Pezizomycotina</taxon>
        <taxon>Leotiomycetes</taxon>
        <taxon>Helotiales</taxon>
        <taxon>Dermateaceae</taxon>
        <taxon>Phlyctema</taxon>
    </lineage>
</organism>
<name>A0ABR4PH64_9HELO</name>
<gene>
    <name evidence="10" type="ORF">PVAG01_06502</name>
</gene>
<evidence type="ECO:0000256" key="7">
    <source>
        <dbReference type="SAM" id="SignalP"/>
    </source>
</evidence>
<dbReference type="Pfam" id="PF05199">
    <property type="entry name" value="GMC_oxred_C"/>
    <property type="match status" value="1"/>
</dbReference>
<feature type="signal peptide" evidence="7">
    <location>
        <begin position="1"/>
        <end position="19"/>
    </location>
</feature>
<protein>
    <submittedName>
        <fullName evidence="10">GMC oxidoreductase</fullName>
    </submittedName>
</protein>
<keyword evidence="11" id="KW-1185">Reference proteome</keyword>
<comment type="caution">
    <text evidence="10">The sequence shown here is derived from an EMBL/GenBank/DDBJ whole genome shotgun (WGS) entry which is preliminary data.</text>
</comment>
<reference evidence="10 11" key="1">
    <citation type="submission" date="2024-06" db="EMBL/GenBank/DDBJ databases">
        <title>Complete genome of Phlyctema vagabunda strain 19-DSS-EL-015.</title>
        <authorList>
            <person name="Fiorenzani C."/>
        </authorList>
    </citation>
    <scope>NUCLEOTIDE SEQUENCE [LARGE SCALE GENOMIC DNA]</scope>
    <source>
        <strain evidence="10 11">19-DSS-EL-015</strain>
    </source>
</reference>
<evidence type="ECO:0000256" key="2">
    <source>
        <dbReference type="ARBA" id="ARBA00010790"/>
    </source>
</evidence>
<keyword evidence="4 6" id="KW-0274">FAD</keyword>
<feature type="domain" description="Glucose-methanol-choline oxidoreductase N-terminal" evidence="8">
    <location>
        <begin position="109"/>
        <end position="132"/>
    </location>
</feature>
<dbReference type="InterPro" id="IPR012132">
    <property type="entry name" value="GMC_OxRdtase"/>
</dbReference>
<dbReference type="PROSITE" id="PS00623">
    <property type="entry name" value="GMC_OXRED_1"/>
    <property type="match status" value="1"/>
</dbReference>
<evidence type="ECO:0000256" key="5">
    <source>
        <dbReference type="ARBA" id="ARBA00023002"/>
    </source>
</evidence>
<evidence type="ECO:0000256" key="1">
    <source>
        <dbReference type="ARBA" id="ARBA00001974"/>
    </source>
</evidence>
<evidence type="ECO:0000313" key="10">
    <source>
        <dbReference type="EMBL" id="KAL3422346.1"/>
    </source>
</evidence>
<dbReference type="InterPro" id="IPR000172">
    <property type="entry name" value="GMC_OxRdtase_N"/>
</dbReference>
<accession>A0ABR4PH64</accession>
<comment type="cofactor">
    <cofactor evidence="1">
        <name>FAD</name>
        <dbReference type="ChEBI" id="CHEBI:57692"/>
    </cofactor>
</comment>
<dbReference type="Gene3D" id="3.50.50.60">
    <property type="entry name" value="FAD/NAD(P)-binding domain"/>
    <property type="match status" value="1"/>
</dbReference>
<dbReference type="Pfam" id="PF00732">
    <property type="entry name" value="GMC_oxred_N"/>
    <property type="match status" value="1"/>
</dbReference>
<evidence type="ECO:0000313" key="11">
    <source>
        <dbReference type="Proteomes" id="UP001629113"/>
    </source>
</evidence>
<evidence type="ECO:0000256" key="6">
    <source>
        <dbReference type="RuleBase" id="RU003968"/>
    </source>
</evidence>
<evidence type="ECO:0000256" key="4">
    <source>
        <dbReference type="ARBA" id="ARBA00022827"/>
    </source>
</evidence>
<keyword evidence="3 6" id="KW-0285">Flavoprotein</keyword>
<keyword evidence="7" id="KW-0732">Signal</keyword>
<keyword evidence="5" id="KW-0560">Oxidoreductase</keyword>
<dbReference type="PROSITE" id="PS00624">
    <property type="entry name" value="GMC_OXRED_2"/>
    <property type="match status" value="1"/>
</dbReference>
<evidence type="ECO:0000259" key="9">
    <source>
        <dbReference type="PROSITE" id="PS00624"/>
    </source>
</evidence>